<organism evidence="1 2">
    <name type="scientific">Panicum hallii var. hallii</name>
    <dbReference type="NCBI Taxonomy" id="1504633"/>
    <lineage>
        <taxon>Eukaryota</taxon>
        <taxon>Viridiplantae</taxon>
        <taxon>Streptophyta</taxon>
        <taxon>Embryophyta</taxon>
        <taxon>Tracheophyta</taxon>
        <taxon>Spermatophyta</taxon>
        <taxon>Magnoliopsida</taxon>
        <taxon>Liliopsida</taxon>
        <taxon>Poales</taxon>
        <taxon>Poaceae</taxon>
        <taxon>PACMAD clade</taxon>
        <taxon>Panicoideae</taxon>
        <taxon>Panicodae</taxon>
        <taxon>Paniceae</taxon>
        <taxon>Panicinae</taxon>
        <taxon>Panicum</taxon>
        <taxon>Panicum sect. Panicum</taxon>
    </lineage>
</organism>
<dbReference type="Gramene" id="PUZ38942">
    <property type="protein sequence ID" value="PUZ38942"/>
    <property type="gene ID" value="GQ55_9G237100"/>
</dbReference>
<dbReference type="AlphaFoldDB" id="A0A2T7C6H6"/>
<dbReference type="EMBL" id="CM009757">
    <property type="protein sequence ID" value="PUZ38942.1"/>
    <property type="molecule type" value="Genomic_DNA"/>
</dbReference>
<sequence>MLHPAVGWSLRLHIRGDRWGGHHPDTAAPSVCGGPPLHADLYGRIQPPGVLICHIQGASRRPRVCWVGGGMGFFPLPPHLSPTPLGRSKIPPAGWGQHGRVAPAGGRRGFPTLQDSVAVAVLSSTDGGHRRSYALLLVNLQGFK</sequence>
<name>A0A2T7C6H6_9POAL</name>
<gene>
    <name evidence="1" type="ORF">GQ55_9G237100</name>
</gene>
<evidence type="ECO:0000313" key="2">
    <source>
        <dbReference type="Proteomes" id="UP000244336"/>
    </source>
</evidence>
<evidence type="ECO:0000313" key="1">
    <source>
        <dbReference type="EMBL" id="PUZ38942.1"/>
    </source>
</evidence>
<reference evidence="1 2" key="1">
    <citation type="submission" date="2018-04" db="EMBL/GenBank/DDBJ databases">
        <title>WGS assembly of Panicum hallii var. hallii HAL2.</title>
        <authorList>
            <person name="Lovell J."/>
            <person name="Jenkins J."/>
            <person name="Lowry D."/>
            <person name="Mamidi S."/>
            <person name="Sreedasyam A."/>
            <person name="Weng X."/>
            <person name="Barry K."/>
            <person name="Bonette J."/>
            <person name="Campitelli B."/>
            <person name="Daum C."/>
            <person name="Gordon S."/>
            <person name="Gould B."/>
            <person name="Lipzen A."/>
            <person name="MacQueen A."/>
            <person name="Palacio-Mejia J."/>
            <person name="Plott C."/>
            <person name="Shakirov E."/>
            <person name="Shu S."/>
            <person name="Yoshinaga Y."/>
            <person name="Zane M."/>
            <person name="Rokhsar D."/>
            <person name="Grimwood J."/>
            <person name="Schmutz J."/>
            <person name="Juenger T."/>
        </authorList>
    </citation>
    <scope>NUCLEOTIDE SEQUENCE [LARGE SCALE GENOMIC DNA]</scope>
    <source>
        <strain evidence="2">cv. HAL2</strain>
    </source>
</reference>
<keyword evidence="2" id="KW-1185">Reference proteome</keyword>
<accession>A0A2T7C6H6</accession>
<protein>
    <submittedName>
        <fullName evidence="1">Uncharacterized protein</fullName>
    </submittedName>
</protein>
<dbReference type="Proteomes" id="UP000244336">
    <property type="component" value="Chromosome 9"/>
</dbReference>
<proteinExistence type="predicted"/>